<accession>A0ABT3IIL5</accession>
<sequence length="120" mass="13904">MAHHNLFNITTNKLPDRPYFLKMQKMNGVDKVKLMHSAPNFDSKAGKWIEKEEVLEVTTEIIVDAMEDHQNKVQPGDTVNFQGPGKYLVEEIIDRWPSKVIERLPFSGEICQFKVKLISY</sequence>
<evidence type="ECO:0000313" key="2">
    <source>
        <dbReference type="Proteomes" id="UP001207742"/>
    </source>
</evidence>
<keyword evidence="2" id="KW-1185">Reference proteome</keyword>
<evidence type="ECO:0000313" key="1">
    <source>
        <dbReference type="EMBL" id="MCW3483779.1"/>
    </source>
</evidence>
<organism evidence="1 2">
    <name type="scientific">Chitinophaga nivalis</name>
    <dbReference type="NCBI Taxonomy" id="2991709"/>
    <lineage>
        <taxon>Bacteria</taxon>
        <taxon>Pseudomonadati</taxon>
        <taxon>Bacteroidota</taxon>
        <taxon>Chitinophagia</taxon>
        <taxon>Chitinophagales</taxon>
        <taxon>Chitinophagaceae</taxon>
        <taxon>Chitinophaga</taxon>
    </lineage>
</organism>
<dbReference type="RefSeq" id="WP_264729298.1">
    <property type="nucleotide sequence ID" value="NZ_JAPDNR010000001.1"/>
</dbReference>
<name>A0ABT3IIL5_9BACT</name>
<proteinExistence type="predicted"/>
<reference evidence="1 2" key="1">
    <citation type="submission" date="2022-10" db="EMBL/GenBank/DDBJ databases">
        <title>Chitinophaga nivalis PC15 sp. nov., isolated from Pyeongchang county, South Korea.</title>
        <authorList>
            <person name="Trinh H.N."/>
        </authorList>
    </citation>
    <scope>NUCLEOTIDE SEQUENCE [LARGE SCALE GENOMIC DNA]</scope>
    <source>
        <strain evidence="1 2">PC14</strain>
    </source>
</reference>
<protein>
    <submittedName>
        <fullName evidence="1">Uncharacterized protein</fullName>
    </submittedName>
</protein>
<dbReference type="EMBL" id="JAPDNS010000001">
    <property type="protein sequence ID" value="MCW3483779.1"/>
    <property type="molecule type" value="Genomic_DNA"/>
</dbReference>
<comment type="caution">
    <text evidence="1">The sequence shown here is derived from an EMBL/GenBank/DDBJ whole genome shotgun (WGS) entry which is preliminary data.</text>
</comment>
<gene>
    <name evidence="1" type="ORF">OL497_07740</name>
</gene>
<dbReference type="Proteomes" id="UP001207742">
    <property type="component" value="Unassembled WGS sequence"/>
</dbReference>